<dbReference type="InParanoid" id="G3AQ01"/>
<dbReference type="HOGENOM" id="CLU_041159_0_0_1"/>
<dbReference type="EMBL" id="GL996502">
    <property type="protein sequence ID" value="EGW32322.1"/>
    <property type="molecule type" value="Genomic_DNA"/>
</dbReference>
<reference evidence="2 3" key="1">
    <citation type="journal article" date="2011" name="Proc. Natl. Acad. Sci. U.S.A.">
        <title>Comparative genomics of xylose-fermenting fungi for enhanced biofuel production.</title>
        <authorList>
            <person name="Wohlbach D.J."/>
            <person name="Kuo A."/>
            <person name="Sato T.K."/>
            <person name="Potts K.M."/>
            <person name="Salamov A.A."/>
            <person name="LaButti K.M."/>
            <person name="Sun H."/>
            <person name="Clum A."/>
            <person name="Pangilinan J.L."/>
            <person name="Lindquist E.A."/>
            <person name="Lucas S."/>
            <person name="Lapidus A."/>
            <person name="Jin M."/>
            <person name="Gunawan C."/>
            <person name="Balan V."/>
            <person name="Dale B.E."/>
            <person name="Jeffries T.W."/>
            <person name="Zinkel R."/>
            <person name="Barry K.W."/>
            <person name="Grigoriev I.V."/>
            <person name="Gasch A.P."/>
        </authorList>
    </citation>
    <scope>NUCLEOTIDE SEQUENCE [LARGE SCALE GENOMIC DNA]</scope>
    <source>
        <strain evidence="3">NRRL Y-27907 / 11-Y1</strain>
    </source>
</reference>
<dbReference type="OMA" id="ISNWIVS"/>
<dbReference type="SUPFAM" id="SSF50978">
    <property type="entry name" value="WD40 repeat-like"/>
    <property type="match status" value="1"/>
</dbReference>
<feature type="region of interest" description="Disordered" evidence="1">
    <location>
        <begin position="508"/>
        <end position="528"/>
    </location>
</feature>
<keyword evidence="3" id="KW-1185">Reference proteome</keyword>
<dbReference type="eggNOG" id="ENOG502SEZ5">
    <property type="taxonomic scope" value="Eukaryota"/>
</dbReference>
<evidence type="ECO:0008006" key="4">
    <source>
        <dbReference type="Google" id="ProtNLM"/>
    </source>
</evidence>
<dbReference type="KEGG" id="spaa:SPAPADRAFT_139220"/>
<dbReference type="Proteomes" id="UP000000709">
    <property type="component" value="Unassembled WGS sequence"/>
</dbReference>
<name>G3AQ01_SPAPN</name>
<dbReference type="OrthoDB" id="18388at2759"/>
<dbReference type="STRING" id="619300.G3AQ01"/>
<dbReference type="AlphaFoldDB" id="G3AQ01"/>
<organism evidence="3">
    <name type="scientific">Spathaspora passalidarum (strain NRRL Y-27907 / 11-Y1)</name>
    <dbReference type="NCBI Taxonomy" id="619300"/>
    <lineage>
        <taxon>Eukaryota</taxon>
        <taxon>Fungi</taxon>
        <taxon>Dikarya</taxon>
        <taxon>Ascomycota</taxon>
        <taxon>Saccharomycotina</taxon>
        <taxon>Pichiomycetes</taxon>
        <taxon>Debaryomycetaceae</taxon>
        <taxon>Spathaspora</taxon>
    </lineage>
</organism>
<proteinExistence type="predicted"/>
<dbReference type="RefSeq" id="XP_007375598.1">
    <property type="nucleotide sequence ID" value="XM_007375536.1"/>
</dbReference>
<gene>
    <name evidence="2" type="ORF">SPAPADRAFT_139220</name>
</gene>
<sequence length="528" mass="59935">MDLLLSTQDRGSIRVVRLSKKTSDSLDISIKHEFCIGGRENYIQKILNFKFQHKPHMIIARKNGLIQLYKKTTDDDGSSYYQLCKEWKNSQLNIHDTIVSVGFLNQQYLYSCSRDGKLIIRDLINDDADEGYKVYLIQSPVADIAMKMKNNITMQVVSCGKNNDVKAYEISMDSRSSKSPSPPMTTYPLSIDLRYISLRNQPLRRSLTSLNLRDEYTPPTRGGSGSPNSDRQVSTLSPIWSSLTHYSDYVYNAHSLEKISNWIVSVAIMGTNILCGSQFGKLVLYNLASDGYPITTLTLSQFPILNLKPISDDLLMYSDSMCKVGILRVSLMKIVLQYDDLKIGPMSHFQYILPGSIGTSTTKGHRRKISGGVKFDPMYVLATTFDKRMVIYKLFDNSRSELLLDCKLGDSLIPSVSLLNKNRSDYEMIHSIFGNDDELSDSSGLDEELVITKKRRLSVIREKYDNRIGELETPKKPKQQFVNMSRHGSIEEELAEGDSELLEGISTRTSKTTHEHNECDEIHDVEFK</sequence>
<evidence type="ECO:0000256" key="1">
    <source>
        <dbReference type="SAM" id="MobiDB-lite"/>
    </source>
</evidence>
<accession>G3AQ01</accession>
<feature type="region of interest" description="Disordered" evidence="1">
    <location>
        <begin position="209"/>
        <end position="233"/>
    </location>
</feature>
<feature type="compositionally biased region" description="Basic and acidic residues" evidence="1">
    <location>
        <begin position="512"/>
        <end position="528"/>
    </location>
</feature>
<dbReference type="GeneID" id="18870189"/>
<dbReference type="Gene3D" id="2.130.10.10">
    <property type="entry name" value="YVTN repeat-like/Quinoprotein amine dehydrogenase"/>
    <property type="match status" value="1"/>
</dbReference>
<dbReference type="InterPro" id="IPR036322">
    <property type="entry name" value="WD40_repeat_dom_sf"/>
</dbReference>
<dbReference type="InterPro" id="IPR015943">
    <property type="entry name" value="WD40/YVTN_repeat-like_dom_sf"/>
</dbReference>
<evidence type="ECO:0000313" key="3">
    <source>
        <dbReference type="Proteomes" id="UP000000709"/>
    </source>
</evidence>
<protein>
    <recommendedName>
        <fullName evidence="4">Ribosome biogenesis protein NSA1</fullName>
    </recommendedName>
</protein>
<evidence type="ECO:0000313" key="2">
    <source>
        <dbReference type="EMBL" id="EGW32322.1"/>
    </source>
</evidence>